<organism evidence="1 2">
    <name type="scientific">Martelella mediterranea</name>
    <dbReference type="NCBI Taxonomy" id="293089"/>
    <lineage>
        <taxon>Bacteria</taxon>
        <taxon>Pseudomonadati</taxon>
        <taxon>Pseudomonadota</taxon>
        <taxon>Alphaproteobacteria</taxon>
        <taxon>Hyphomicrobiales</taxon>
        <taxon>Aurantimonadaceae</taxon>
        <taxon>Martelella</taxon>
    </lineage>
</organism>
<reference evidence="1 2" key="1">
    <citation type="submission" date="2019-03" db="EMBL/GenBank/DDBJ databases">
        <title>Freshwater and sediment microbial communities from various areas in North America, analyzing microbe dynamics in response to fracking.</title>
        <authorList>
            <person name="Lamendella R."/>
        </authorList>
    </citation>
    <scope>NUCLEOTIDE SEQUENCE [LARGE SCALE GENOMIC DNA]</scope>
    <source>
        <strain evidence="1 2">175.2</strain>
    </source>
</reference>
<protein>
    <submittedName>
        <fullName evidence="1">Uncharacterized protein</fullName>
    </submittedName>
</protein>
<evidence type="ECO:0000313" key="2">
    <source>
        <dbReference type="Proteomes" id="UP000295097"/>
    </source>
</evidence>
<proteinExistence type="predicted"/>
<evidence type="ECO:0000313" key="1">
    <source>
        <dbReference type="EMBL" id="TCT44531.1"/>
    </source>
</evidence>
<gene>
    <name evidence="1" type="ORF">EDC90_100280</name>
</gene>
<accession>A0A4V2V4V6</accession>
<name>A0A4V2V4V6_9HYPH</name>
<sequence>MQYLNRLIRCIYPNKRPDVELRTEVVGFGLASRFDVCKQSLKHHRGAISVIPNAREAAIRLPGVIQAEWSVFLLCAGESTGPDYEG</sequence>
<dbReference type="Proteomes" id="UP000295097">
    <property type="component" value="Unassembled WGS sequence"/>
</dbReference>
<dbReference type="EMBL" id="SMAR01000002">
    <property type="protein sequence ID" value="TCT44531.1"/>
    <property type="molecule type" value="Genomic_DNA"/>
</dbReference>
<dbReference type="AlphaFoldDB" id="A0A4V2V4V6"/>
<comment type="caution">
    <text evidence="1">The sequence shown here is derived from an EMBL/GenBank/DDBJ whole genome shotgun (WGS) entry which is preliminary data.</text>
</comment>
<keyword evidence="2" id="KW-1185">Reference proteome</keyword>